<evidence type="ECO:0008006" key="3">
    <source>
        <dbReference type="Google" id="ProtNLM"/>
    </source>
</evidence>
<sequence length="467" mass="51062">MTVFAEAPRVRGLTDDEQRLLGRLFDELTRRAGRNQSRSRLYEGKYAVKRTSTIPPEYFRMGIVLGWAAKAVDILARRCNLDGFTWADGDLESLGSREVWSENLLGTESDSGVVSSLIHGPAFLVNTAGEAWEPKALIHVKDALNAVGDWNPRARRLENLLSITDRDEEDRVTGFALYMDGLTVSAARDSSGWAVERSDHKFGVPAEPLVYKPRAGRPFGSSRINRAVIALLEQATRVAIRMEAHADTFSFPEFWMFGATLADLAGGEKNPNPWRVRMGRIKGLPDDEETGVRAEVHQFPAASPQPHVDMFEHIAGQFAGETSIPVESLGLVNRANPTSAESYIASREDLIAEAEGATDDWSPAFQRSFTRALAIRNGLDSVPAEWVTIAPKWRSPIHLSRAAQADAGSKQLAAAPWLADTEVGLGLLGLDEQQIRLALSQRRRAQGSQALAALTARARGTADAAGE</sequence>
<proteinExistence type="predicted"/>
<dbReference type="EMBL" id="CP001958">
    <property type="protein sequence ID" value="ADG96557.1"/>
    <property type="molecule type" value="Genomic_DNA"/>
</dbReference>
<dbReference type="KEGG" id="srt:Srot_0064"/>
<dbReference type="STRING" id="640132.Srot_0064"/>
<evidence type="ECO:0000313" key="2">
    <source>
        <dbReference type="Proteomes" id="UP000002247"/>
    </source>
</evidence>
<gene>
    <name evidence="1" type="ordered locus">Srot_0064</name>
</gene>
<name>D6Z9N0_SEGRD</name>
<dbReference type="Pfam" id="PF05133">
    <property type="entry name" value="SPP1_portal"/>
    <property type="match status" value="1"/>
</dbReference>
<dbReference type="eggNOG" id="ENOG502Z839">
    <property type="taxonomic scope" value="Bacteria"/>
</dbReference>
<dbReference type="InterPro" id="IPR021145">
    <property type="entry name" value="Portal_protein_SPP1_Gp6-like"/>
</dbReference>
<accession>D6Z9N0</accession>
<dbReference type="RefSeq" id="WP_013137013.1">
    <property type="nucleotide sequence ID" value="NC_014168.1"/>
</dbReference>
<organism evidence="1 2">
    <name type="scientific">Segniliparus rotundus (strain ATCC BAA-972 / CDC 1076 / CIP 108378 / DSM 44985 / JCM 13578)</name>
    <dbReference type="NCBI Taxonomy" id="640132"/>
    <lineage>
        <taxon>Bacteria</taxon>
        <taxon>Bacillati</taxon>
        <taxon>Actinomycetota</taxon>
        <taxon>Actinomycetes</taxon>
        <taxon>Mycobacteriales</taxon>
        <taxon>Segniliparaceae</taxon>
        <taxon>Segniliparus</taxon>
    </lineage>
</organism>
<keyword evidence="2" id="KW-1185">Reference proteome</keyword>
<protein>
    <recommendedName>
        <fullName evidence="3">Phage portal protein</fullName>
    </recommendedName>
</protein>
<evidence type="ECO:0000313" key="1">
    <source>
        <dbReference type="EMBL" id="ADG96557.1"/>
    </source>
</evidence>
<dbReference type="Proteomes" id="UP000002247">
    <property type="component" value="Chromosome"/>
</dbReference>
<reference evidence="1 2" key="1">
    <citation type="journal article" date="2010" name="Stand. Genomic Sci.">
        <title>Complete genome sequence of Segniliparus rotundus type strain (CDC 1076).</title>
        <authorList>
            <person name="Sikorski J."/>
            <person name="Lapidus A."/>
            <person name="Copeland A."/>
            <person name="Misra M."/>
            <person name="Glavina Del Rio T."/>
            <person name="Nolan M."/>
            <person name="Lucas S."/>
            <person name="Chen F."/>
            <person name="Tice H."/>
            <person name="Cheng J.F."/>
            <person name="Jando M."/>
            <person name="Schneider S."/>
            <person name="Bruce D."/>
            <person name="Goodwin L."/>
            <person name="Pitluck S."/>
            <person name="Liolios K."/>
            <person name="Mikhailova N."/>
            <person name="Pati A."/>
            <person name="Ivanova N."/>
            <person name="Mavromatis K."/>
            <person name="Chen A."/>
            <person name="Palaniappan K."/>
            <person name="Chertkov O."/>
            <person name="Land M."/>
            <person name="Hauser L."/>
            <person name="Chang Y.J."/>
            <person name="Jeffries C.D."/>
            <person name="Brettin T."/>
            <person name="Detter J.C."/>
            <person name="Han C."/>
            <person name="Rohde M."/>
            <person name="Goker M."/>
            <person name="Bristow J."/>
            <person name="Eisen J.A."/>
            <person name="Markowitz V."/>
            <person name="Hugenholtz P."/>
            <person name="Kyrpides N.C."/>
            <person name="Klenk H.P."/>
        </authorList>
    </citation>
    <scope>NUCLEOTIDE SEQUENCE [LARGE SCALE GENOMIC DNA]</scope>
    <source>
        <strain evidence="2">ATCC BAA-972 / CDC 1076 / CIP 108378 / DSM 44985 / JCM 13578</strain>
    </source>
</reference>
<dbReference type="AlphaFoldDB" id="D6Z9N0"/>
<dbReference type="HOGENOM" id="CLU_037838_1_0_11"/>